<name>A0ABT0A9Q7_9SPHN</name>
<evidence type="ECO:0000313" key="3">
    <source>
        <dbReference type="Proteomes" id="UP001162802"/>
    </source>
</evidence>
<reference evidence="2" key="1">
    <citation type="submission" date="2022-03" db="EMBL/GenBank/DDBJ databases">
        <title>Identification of a novel bacterium isolated from mangrove sediments.</title>
        <authorList>
            <person name="Pan X."/>
        </authorList>
    </citation>
    <scope>NUCLEOTIDE SEQUENCE</scope>
    <source>
        <strain evidence="2">B2637</strain>
    </source>
</reference>
<dbReference type="Proteomes" id="UP001162802">
    <property type="component" value="Unassembled WGS sequence"/>
</dbReference>
<accession>A0ABT0A9Q7</accession>
<organism evidence="2 3">
    <name type="scientific">Novosphingobium mangrovi</name>
    <name type="common">ex Hu et al. 2023</name>
    <dbReference type="NCBI Taxonomy" id="2930094"/>
    <lineage>
        <taxon>Bacteria</taxon>
        <taxon>Pseudomonadati</taxon>
        <taxon>Pseudomonadota</taxon>
        <taxon>Alphaproteobacteria</taxon>
        <taxon>Sphingomonadales</taxon>
        <taxon>Sphingomonadaceae</taxon>
        <taxon>Novosphingobium</taxon>
    </lineage>
</organism>
<evidence type="ECO:0000313" key="2">
    <source>
        <dbReference type="EMBL" id="MCJ1959891.1"/>
    </source>
</evidence>
<protein>
    <recommendedName>
        <fullName evidence="4">Integrase</fullName>
    </recommendedName>
</protein>
<proteinExistence type="predicted"/>
<feature type="region of interest" description="Disordered" evidence="1">
    <location>
        <begin position="1"/>
        <end position="24"/>
    </location>
</feature>
<comment type="caution">
    <text evidence="2">The sequence shown here is derived from an EMBL/GenBank/DDBJ whole genome shotgun (WGS) entry which is preliminary data.</text>
</comment>
<keyword evidence="3" id="KW-1185">Reference proteome</keyword>
<dbReference type="RefSeq" id="WP_243797387.1">
    <property type="nucleotide sequence ID" value="NZ_JALHAT010000003.1"/>
</dbReference>
<evidence type="ECO:0008006" key="4">
    <source>
        <dbReference type="Google" id="ProtNLM"/>
    </source>
</evidence>
<evidence type="ECO:0000256" key="1">
    <source>
        <dbReference type="SAM" id="MobiDB-lite"/>
    </source>
</evidence>
<dbReference type="EMBL" id="JALHAT010000003">
    <property type="protein sequence ID" value="MCJ1959891.1"/>
    <property type="molecule type" value="Genomic_DNA"/>
</dbReference>
<feature type="compositionally biased region" description="Basic and acidic residues" evidence="1">
    <location>
        <begin position="15"/>
        <end position="24"/>
    </location>
</feature>
<sequence>MDQFPLLASGFLPGPKDKGGRPKDERLAELDTIAANAVIGGAFASEREAAKHYLAEYAGCIHHFDSETRNNRLRDITSRIKLRVLKLKSS</sequence>
<gene>
    <name evidence="2" type="ORF">MTR65_04270</name>
</gene>